<evidence type="ECO:0000256" key="1">
    <source>
        <dbReference type="SAM" id="Phobius"/>
    </source>
</evidence>
<name>A0AAE0HUD9_9PEZI</name>
<feature type="transmembrane region" description="Helical" evidence="1">
    <location>
        <begin position="125"/>
        <end position="144"/>
    </location>
</feature>
<comment type="caution">
    <text evidence="2">The sequence shown here is derived from an EMBL/GenBank/DDBJ whole genome shotgun (WGS) entry which is preliminary data.</text>
</comment>
<keyword evidence="3" id="KW-1185">Reference proteome</keyword>
<dbReference type="AlphaFoldDB" id="A0AAE0HUD9"/>
<reference evidence="2" key="2">
    <citation type="submission" date="2023-06" db="EMBL/GenBank/DDBJ databases">
        <authorList>
            <consortium name="Lawrence Berkeley National Laboratory"/>
            <person name="Haridas S."/>
            <person name="Hensen N."/>
            <person name="Bonometti L."/>
            <person name="Westerberg I."/>
            <person name="Brannstrom I.O."/>
            <person name="Guillou S."/>
            <person name="Cros-Aarteil S."/>
            <person name="Calhoun S."/>
            <person name="Kuo A."/>
            <person name="Mondo S."/>
            <person name="Pangilinan J."/>
            <person name="Riley R."/>
            <person name="Labutti K."/>
            <person name="Andreopoulos B."/>
            <person name="Lipzen A."/>
            <person name="Chen C."/>
            <person name="Yanf M."/>
            <person name="Daum C."/>
            <person name="Ng V."/>
            <person name="Clum A."/>
            <person name="Steindorff A."/>
            <person name="Ohm R."/>
            <person name="Martin F."/>
            <person name="Silar P."/>
            <person name="Natvig D."/>
            <person name="Lalanne C."/>
            <person name="Gautier V."/>
            <person name="Ament-Velasquez S.L."/>
            <person name="Kruys A."/>
            <person name="Hutchinson M.I."/>
            <person name="Powell A.J."/>
            <person name="Barry K."/>
            <person name="Miller A.N."/>
            <person name="Grigoriev I.V."/>
            <person name="Debuchy R."/>
            <person name="Gladieux P."/>
            <person name="Thoren M.H."/>
            <person name="Johannesson H."/>
        </authorList>
    </citation>
    <scope>NUCLEOTIDE SEQUENCE</scope>
    <source>
        <strain evidence="2">CBS 118394</strain>
    </source>
</reference>
<dbReference type="Proteomes" id="UP001283341">
    <property type="component" value="Unassembled WGS sequence"/>
</dbReference>
<accession>A0AAE0HUD9</accession>
<proteinExistence type="predicted"/>
<keyword evidence="1" id="KW-1133">Transmembrane helix</keyword>
<dbReference type="EMBL" id="JAUEDM010000008">
    <property type="protein sequence ID" value="KAK3312764.1"/>
    <property type="molecule type" value="Genomic_DNA"/>
</dbReference>
<feature type="transmembrane region" description="Helical" evidence="1">
    <location>
        <begin position="165"/>
        <end position="188"/>
    </location>
</feature>
<sequence length="197" mass="22031">MKLTLQNISRIALLVLCLAVLAAVFAIQFTGSLSGIFERDLGARTGFIPQWVAQCDGHNPELYSPRRCTRLIDCVYTKMTQVQVADAAIGGTRAESVPPGRQNGEVVEWELHFAVLSRTATWRHVLAKIIGDLVMTVCTAVLVWKVWAINKAVMVPWKCENPVMAFSWTMGWMLWVVLAVLLLHAMVIEIRFEHPDG</sequence>
<gene>
    <name evidence="2" type="ORF">B0H66DRAFT_631543</name>
</gene>
<keyword evidence="1" id="KW-0472">Membrane</keyword>
<evidence type="ECO:0000313" key="2">
    <source>
        <dbReference type="EMBL" id="KAK3312764.1"/>
    </source>
</evidence>
<keyword evidence="1" id="KW-0812">Transmembrane</keyword>
<protein>
    <submittedName>
        <fullName evidence="2">Uncharacterized protein</fullName>
    </submittedName>
</protein>
<evidence type="ECO:0000313" key="3">
    <source>
        <dbReference type="Proteomes" id="UP001283341"/>
    </source>
</evidence>
<reference evidence="2" key="1">
    <citation type="journal article" date="2023" name="Mol. Phylogenet. Evol.">
        <title>Genome-scale phylogeny and comparative genomics of the fungal order Sordariales.</title>
        <authorList>
            <person name="Hensen N."/>
            <person name="Bonometti L."/>
            <person name="Westerberg I."/>
            <person name="Brannstrom I.O."/>
            <person name="Guillou S."/>
            <person name="Cros-Aarteil S."/>
            <person name="Calhoun S."/>
            <person name="Haridas S."/>
            <person name="Kuo A."/>
            <person name="Mondo S."/>
            <person name="Pangilinan J."/>
            <person name="Riley R."/>
            <person name="LaButti K."/>
            <person name="Andreopoulos B."/>
            <person name="Lipzen A."/>
            <person name="Chen C."/>
            <person name="Yan M."/>
            <person name="Daum C."/>
            <person name="Ng V."/>
            <person name="Clum A."/>
            <person name="Steindorff A."/>
            <person name="Ohm R.A."/>
            <person name="Martin F."/>
            <person name="Silar P."/>
            <person name="Natvig D.O."/>
            <person name="Lalanne C."/>
            <person name="Gautier V."/>
            <person name="Ament-Velasquez S.L."/>
            <person name="Kruys A."/>
            <person name="Hutchinson M.I."/>
            <person name="Powell A.J."/>
            <person name="Barry K."/>
            <person name="Miller A.N."/>
            <person name="Grigoriev I.V."/>
            <person name="Debuchy R."/>
            <person name="Gladieux P."/>
            <person name="Hiltunen Thoren M."/>
            <person name="Johannesson H."/>
        </authorList>
    </citation>
    <scope>NUCLEOTIDE SEQUENCE</scope>
    <source>
        <strain evidence="2">CBS 118394</strain>
    </source>
</reference>
<organism evidence="2 3">
    <name type="scientific">Apodospora peruviana</name>
    <dbReference type="NCBI Taxonomy" id="516989"/>
    <lineage>
        <taxon>Eukaryota</taxon>
        <taxon>Fungi</taxon>
        <taxon>Dikarya</taxon>
        <taxon>Ascomycota</taxon>
        <taxon>Pezizomycotina</taxon>
        <taxon>Sordariomycetes</taxon>
        <taxon>Sordariomycetidae</taxon>
        <taxon>Sordariales</taxon>
        <taxon>Lasiosphaeriaceae</taxon>
        <taxon>Apodospora</taxon>
    </lineage>
</organism>